<sequence>MTSAALLPDPNMLHLLHLEAEPQRITAVVITTAPTAPCPVCQFPSNRVHSRYQRIAADLPWMFLRK</sequence>
<comment type="caution">
    <text evidence="1">The sequence shown here is derived from an EMBL/GenBank/DDBJ whole genome shotgun (WGS) entry which is preliminary data.</text>
</comment>
<dbReference type="Proteomes" id="UP000597444">
    <property type="component" value="Unassembled WGS sequence"/>
</dbReference>
<dbReference type="RefSeq" id="WP_220210825.1">
    <property type="nucleotide sequence ID" value="NZ_BNJK01000002.1"/>
</dbReference>
<accession>A0A8J3J0U1</accession>
<organism evidence="1 2">
    <name type="scientific">Reticulibacter mediterranei</name>
    <dbReference type="NCBI Taxonomy" id="2778369"/>
    <lineage>
        <taxon>Bacteria</taxon>
        <taxon>Bacillati</taxon>
        <taxon>Chloroflexota</taxon>
        <taxon>Ktedonobacteria</taxon>
        <taxon>Ktedonobacterales</taxon>
        <taxon>Reticulibacteraceae</taxon>
        <taxon>Reticulibacter</taxon>
    </lineage>
</organism>
<proteinExistence type="predicted"/>
<reference evidence="1" key="1">
    <citation type="submission" date="2020-10" db="EMBL/GenBank/DDBJ databases">
        <title>Taxonomic study of unclassified bacteria belonging to the class Ktedonobacteria.</title>
        <authorList>
            <person name="Yabe S."/>
            <person name="Wang C.M."/>
            <person name="Zheng Y."/>
            <person name="Sakai Y."/>
            <person name="Cavaletti L."/>
            <person name="Monciardini P."/>
            <person name="Donadio S."/>
        </authorList>
    </citation>
    <scope>NUCLEOTIDE SEQUENCE</scope>
    <source>
        <strain evidence="1">ID150040</strain>
    </source>
</reference>
<evidence type="ECO:0000313" key="1">
    <source>
        <dbReference type="EMBL" id="GHP00273.1"/>
    </source>
</evidence>
<dbReference type="EMBL" id="BNJK01000002">
    <property type="protein sequence ID" value="GHP00273.1"/>
    <property type="molecule type" value="Genomic_DNA"/>
</dbReference>
<protein>
    <recommendedName>
        <fullName evidence="3">Transposase IS204/IS1001/IS1096/IS1165 zinc-finger domain-containing protein</fullName>
    </recommendedName>
</protein>
<keyword evidence="2" id="KW-1185">Reference proteome</keyword>
<evidence type="ECO:0000313" key="2">
    <source>
        <dbReference type="Proteomes" id="UP000597444"/>
    </source>
</evidence>
<name>A0A8J3J0U1_9CHLR</name>
<dbReference type="AlphaFoldDB" id="A0A8J3J0U1"/>
<gene>
    <name evidence="1" type="ORF">KSF_103200</name>
</gene>
<evidence type="ECO:0008006" key="3">
    <source>
        <dbReference type="Google" id="ProtNLM"/>
    </source>
</evidence>